<feature type="region of interest" description="Disordered" evidence="1">
    <location>
        <begin position="22"/>
        <end position="54"/>
    </location>
</feature>
<feature type="compositionally biased region" description="Polar residues" evidence="1">
    <location>
        <begin position="28"/>
        <end position="40"/>
    </location>
</feature>
<proteinExistence type="predicted"/>
<accession>A0A8D8B3E4</accession>
<dbReference type="EMBL" id="HBUE01054150">
    <property type="protein sequence ID" value="CAG6465757.1"/>
    <property type="molecule type" value="Transcribed_RNA"/>
</dbReference>
<reference evidence="2" key="1">
    <citation type="submission" date="2021-05" db="EMBL/GenBank/DDBJ databases">
        <authorList>
            <person name="Alioto T."/>
            <person name="Alioto T."/>
            <person name="Gomez Garrido J."/>
        </authorList>
    </citation>
    <scope>NUCLEOTIDE SEQUENCE</scope>
</reference>
<evidence type="ECO:0000313" key="2">
    <source>
        <dbReference type="EMBL" id="CAG6465757.1"/>
    </source>
</evidence>
<organism evidence="2">
    <name type="scientific">Culex pipiens</name>
    <name type="common">House mosquito</name>
    <dbReference type="NCBI Taxonomy" id="7175"/>
    <lineage>
        <taxon>Eukaryota</taxon>
        <taxon>Metazoa</taxon>
        <taxon>Ecdysozoa</taxon>
        <taxon>Arthropoda</taxon>
        <taxon>Hexapoda</taxon>
        <taxon>Insecta</taxon>
        <taxon>Pterygota</taxon>
        <taxon>Neoptera</taxon>
        <taxon>Endopterygota</taxon>
        <taxon>Diptera</taxon>
        <taxon>Nematocera</taxon>
        <taxon>Culicoidea</taxon>
        <taxon>Culicidae</taxon>
        <taxon>Culicinae</taxon>
        <taxon>Culicini</taxon>
        <taxon>Culex</taxon>
        <taxon>Culex</taxon>
    </lineage>
</organism>
<feature type="compositionally biased region" description="Low complexity" evidence="1">
    <location>
        <begin position="42"/>
        <end position="54"/>
    </location>
</feature>
<name>A0A8D8B3E4_CULPI</name>
<sequence length="114" mass="12855">MAGGHFGTTLEQRRFCPIRAFCRPPPASSQSRGSTRSTPEITRAPRPTRNRPASPCTCCRVKSQPRCSTPTEVRAAAASVATRTRQRIRPPKRRPRAVVPRWWPRPRHCASCYC</sequence>
<dbReference type="EMBL" id="HBUE01054151">
    <property type="protein sequence ID" value="CAG6465758.1"/>
    <property type="molecule type" value="Transcribed_RNA"/>
</dbReference>
<dbReference type="AlphaFoldDB" id="A0A8D8B3E4"/>
<evidence type="ECO:0000256" key="1">
    <source>
        <dbReference type="SAM" id="MobiDB-lite"/>
    </source>
</evidence>
<protein>
    <submittedName>
        <fullName evidence="2">(northern house mosquito) hypothetical protein</fullName>
    </submittedName>
</protein>